<dbReference type="EMBL" id="MU155583">
    <property type="protein sequence ID" value="KAF9472072.1"/>
    <property type="molecule type" value="Genomic_DNA"/>
</dbReference>
<name>A0A9P6CMS0_9AGAR</name>
<reference evidence="1" key="1">
    <citation type="submission" date="2020-11" db="EMBL/GenBank/DDBJ databases">
        <authorList>
            <consortium name="DOE Joint Genome Institute"/>
            <person name="Ahrendt S."/>
            <person name="Riley R."/>
            <person name="Andreopoulos W."/>
            <person name="Labutti K."/>
            <person name="Pangilinan J."/>
            <person name="Ruiz-Duenas F.J."/>
            <person name="Barrasa J.M."/>
            <person name="Sanchez-Garcia M."/>
            <person name="Camarero S."/>
            <person name="Miyauchi S."/>
            <person name="Serrano A."/>
            <person name="Linde D."/>
            <person name="Babiker R."/>
            <person name="Drula E."/>
            <person name="Ayuso-Fernandez I."/>
            <person name="Pacheco R."/>
            <person name="Padilla G."/>
            <person name="Ferreira P."/>
            <person name="Barriuso J."/>
            <person name="Kellner H."/>
            <person name="Castanera R."/>
            <person name="Alfaro M."/>
            <person name="Ramirez L."/>
            <person name="Pisabarro A.G."/>
            <person name="Kuo A."/>
            <person name="Tritt A."/>
            <person name="Lipzen A."/>
            <person name="He G."/>
            <person name="Yan M."/>
            <person name="Ng V."/>
            <person name="Cullen D."/>
            <person name="Martin F."/>
            <person name="Rosso M.-N."/>
            <person name="Henrissat B."/>
            <person name="Hibbett D."/>
            <person name="Martinez A.T."/>
            <person name="Grigoriev I.V."/>
        </authorList>
    </citation>
    <scope>NUCLEOTIDE SEQUENCE</scope>
    <source>
        <strain evidence="1">CIRM-BRFM 674</strain>
    </source>
</reference>
<dbReference type="AlphaFoldDB" id="A0A9P6CMS0"/>
<comment type="caution">
    <text evidence="1">The sequence shown here is derived from an EMBL/GenBank/DDBJ whole genome shotgun (WGS) entry which is preliminary data.</text>
</comment>
<protein>
    <submittedName>
        <fullName evidence="1">Uncharacterized protein</fullName>
    </submittedName>
</protein>
<organism evidence="1 2">
    <name type="scientific">Pholiota conissans</name>
    <dbReference type="NCBI Taxonomy" id="109636"/>
    <lineage>
        <taxon>Eukaryota</taxon>
        <taxon>Fungi</taxon>
        <taxon>Dikarya</taxon>
        <taxon>Basidiomycota</taxon>
        <taxon>Agaricomycotina</taxon>
        <taxon>Agaricomycetes</taxon>
        <taxon>Agaricomycetidae</taxon>
        <taxon>Agaricales</taxon>
        <taxon>Agaricineae</taxon>
        <taxon>Strophariaceae</taxon>
        <taxon>Pholiota</taxon>
    </lineage>
</organism>
<dbReference type="OrthoDB" id="8300214at2759"/>
<gene>
    <name evidence="1" type="ORF">BDN70DRAFT_938458</name>
</gene>
<proteinExistence type="predicted"/>
<accession>A0A9P6CMS0</accession>
<keyword evidence="2" id="KW-1185">Reference proteome</keyword>
<dbReference type="Proteomes" id="UP000807469">
    <property type="component" value="Unassembled WGS sequence"/>
</dbReference>
<evidence type="ECO:0000313" key="1">
    <source>
        <dbReference type="EMBL" id="KAF9472072.1"/>
    </source>
</evidence>
<evidence type="ECO:0000313" key="2">
    <source>
        <dbReference type="Proteomes" id="UP000807469"/>
    </source>
</evidence>
<sequence>MATITTKYIETLNYHYAKRSAILTTLENILNTGQDAVTKSEWSSLRDFAKSTILKMLERVDKGQLVIESLGKEYKFGKPFIVKIDGHAWPLSAKVIVKEEHFWTRMLLHADFGFADAFMMGEVEVDKLKDVFKIFVLNRKSIGELSTLLTPVVRAVSYM</sequence>